<proteinExistence type="predicted"/>
<evidence type="ECO:0000313" key="1">
    <source>
        <dbReference type="EMBL" id="VAW74807.1"/>
    </source>
</evidence>
<dbReference type="EMBL" id="UOFL01000067">
    <property type="protein sequence ID" value="VAW74807.1"/>
    <property type="molecule type" value="Genomic_DNA"/>
</dbReference>
<feature type="non-terminal residue" evidence="1">
    <location>
        <position position="60"/>
    </location>
</feature>
<sequence>MNALLIDGMKSDLHMFASPTMSLSSSRSRMKRHTFHLTLDKNTLINDFTSQYEGWVEESK</sequence>
<accession>A0A3B0YGM5</accession>
<organism evidence="1">
    <name type="scientific">hydrothermal vent metagenome</name>
    <dbReference type="NCBI Taxonomy" id="652676"/>
    <lineage>
        <taxon>unclassified sequences</taxon>
        <taxon>metagenomes</taxon>
        <taxon>ecological metagenomes</taxon>
    </lineage>
</organism>
<name>A0A3B0YGM5_9ZZZZ</name>
<reference evidence="1" key="1">
    <citation type="submission" date="2018-06" db="EMBL/GenBank/DDBJ databases">
        <authorList>
            <person name="Zhirakovskaya E."/>
        </authorList>
    </citation>
    <scope>NUCLEOTIDE SEQUENCE</scope>
</reference>
<dbReference type="AlphaFoldDB" id="A0A3B0YGM5"/>
<gene>
    <name evidence="1" type="ORF">MNBD_GAMMA12-3281</name>
</gene>
<protein>
    <submittedName>
        <fullName evidence="1">Uncharacterized protein</fullName>
    </submittedName>
</protein>